<protein>
    <submittedName>
        <fullName evidence="2">Uncharacterized protein</fullName>
    </submittedName>
</protein>
<gene>
    <name evidence="2" type="ORF">soil367_05095</name>
</gene>
<dbReference type="KEGG" id="hmi:soil367_05095"/>
<sequence>MNWEVVNGFTGIVSATCAFVSLLYLGFEQRRATSTESHATLSMHSFMSLILATSGWALLCLSGFWIFEPFGCCPLDQEYLKLYGVILAFPAGVLFLAGMKLMNPNSET</sequence>
<feature type="transmembrane region" description="Helical" evidence="1">
    <location>
        <begin position="6"/>
        <end position="25"/>
    </location>
</feature>
<dbReference type="Proteomes" id="UP000298049">
    <property type="component" value="Chromosome"/>
</dbReference>
<organism evidence="2 3">
    <name type="scientific">Hydrocarboniclastica marina</name>
    <dbReference type="NCBI Taxonomy" id="2259620"/>
    <lineage>
        <taxon>Bacteria</taxon>
        <taxon>Pseudomonadati</taxon>
        <taxon>Pseudomonadota</taxon>
        <taxon>Gammaproteobacteria</taxon>
        <taxon>Alteromonadales</taxon>
        <taxon>Alteromonadaceae</taxon>
        <taxon>Hydrocarboniclastica</taxon>
    </lineage>
</organism>
<dbReference type="EMBL" id="CP031093">
    <property type="protein sequence ID" value="QCF25356.1"/>
    <property type="molecule type" value="Genomic_DNA"/>
</dbReference>
<evidence type="ECO:0000313" key="2">
    <source>
        <dbReference type="EMBL" id="QCF25356.1"/>
    </source>
</evidence>
<proteinExistence type="predicted"/>
<accession>A0A4P7XEQ4</accession>
<evidence type="ECO:0000313" key="3">
    <source>
        <dbReference type="Proteomes" id="UP000298049"/>
    </source>
</evidence>
<keyword evidence="1" id="KW-1133">Transmembrane helix</keyword>
<keyword evidence="1" id="KW-0812">Transmembrane</keyword>
<keyword evidence="3" id="KW-1185">Reference proteome</keyword>
<name>A0A4P7XEQ4_9ALTE</name>
<keyword evidence="1" id="KW-0472">Membrane</keyword>
<feature type="transmembrane region" description="Helical" evidence="1">
    <location>
        <begin position="79"/>
        <end position="99"/>
    </location>
</feature>
<feature type="transmembrane region" description="Helical" evidence="1">
    <location>
        <begin position="46"/>
        <end position="67"/>
    </location>
</feature>
<reference evidence="2 3" key="1">
    <citation type="submission" date="2018-07" db="EMBL/GenBank/DDBJ databases">
        <title>Marsedoiliclastica nanhaica gen. nov. sp. nov., a novel marine hydrocarbonoclastic bacterium isolated from an in-situ enriched hydrocarbon-degrading consortium in deep-sea sediment.</title>
        <authorList>
            <person name="Dong C."/>
            <person name="Ma T."/>
            <person name="Liu R."/>
            <person name="Shao Z."/>
        </authorList>
    </citation>
    <scope>NUCLEOTIDE SEQUENCE [LARGE SCALE GENOMIC DNA]</scope>
    <source>
        <strain evidence="3">soil36-7</strain>
    </source>
</reference>
<evidence type="ECO:0000256" key="1">
    <source>
        <dbReference type="SAM" id="Phobius"/>
    </source>
</evidence>
<dbReference type="AlphaFoldDB" id="A0A4P7XEQ4"/>